<keyword evidence="2" id="KW-1185">Reference proteome</keyword>
<reference evidence="1 2" key="1">
    <citation type="journal article" date="2023" name="Science">
        <title>Complex scaffold remodeling in plant triterpene biosynthesis.</title>
        <authorList>
            <person name="De La Pena R."/>
            <person name="Hodgson H."/>
            <person name="Liu J.C."/>
            <person name="Stephenson M.J."/>
            <person name="Martin A.C."/>
            <person name="Owen C."/>
            <person name="Harkess A."/>
            <person name="Leebens-Mack J."/>
            <person name="Jimenez L.E."/>
            <person name="Osbourn A."/>
            <person name="Sattely E.S."/>
        </authorList>
    </citation>
    <scope>NUCLEOTIDE SEQUENCE [LARGE SCALE GENOMIC DNA]</scope>
    <source>
        <strain evidence="2">cv. JPN11</strain>
        <tissue evidence="1">Leaf</tissue>
    </source>
</reference>
<dbReference type="EMBL" id="CM051398">
    <property type="protein sequence ID" value="KAJ4717797.1"/>
    <property type="molecule type" value="Genomic_DNA"/>
</dbReference>
<evidence type="ECO:0000313" key="1">
    <source>
        <dbReference type="EMBL" id="KAJ4717797.1"/>
    </source>
</evidence>
<dbReference type="Proteomes" id="UP001164539">
    <property type="component" value="Chromosome 5"/>
</dbReference>
<proteinExistence type="predicted"/>
<gene>
    <name evidence="1" type="ORF">OWV82_009574</name>
</gene>
<accession>A0ACC1Y3R7</accession>
<comment type="caution">
    <text evidence="1">The sequence shown here is derived from an EMBL/GenBank/DDBJ whole genome shotgun (WGS) entry which is preliminary data.</text>
</comment>
<organism evidence="1 2">
    <name type="scientific">Melia azedarach</name>
    <name type="common">Chinaberry tree</name>
    <dbReference type="NCBI Taxonomy" id="155640"/>
    <lineage>
        <taxon>Eukaryota</taxon>
        <taxon>Viridiplantae</taxon>
        <taxon>Streptophyta</taxon>
        <taxon>Embryophyta</taxon>
        <taxon>Tracheophyta</taxon>
        <taxon>Spermatophyta</taxon>
        <taxon>Magnoliopsida</taxon>
        <taxon>eudicotyledons</taxon>
        <taxon>Gunneridae</taxon>
        <taxon>Pentapetalae</taxon>
        <taxon>rosids</taxon>
        <taxon>malvids</taxon>
        <taxon>Sapindales</taxon>
        <taxon>Meliaceae</taxon>
        <taxon>Melia</taxon>
    </lineage>
</organism>
<protein>
    <submittedName>
        <fullName evidence="1">Growth-regulating factor</fullName>
    </submittedName>
</protein>
<sequence length="362" mass="40736">MMTAGATGCGARDHRSSPFSATQWQELEHQALIFKYMVSGVPIPAELIHSVKRSLDSSLASRLFPPQPIGWGCFQVGFGRKADPEPGRCRRTDGKKWRCSKEAYPESKYCERHMHRGRNRSRKHVEVIPSSSSSTTTAIPTATNTSPSVPAFTRNISMNTPTSSSCSYSFSPLSSSISPEFYAHQDPTQKSSHVNPFLYSHSSSSSSRPPGNCSGLSTHDNLTTHHLFLDSGSCSQPDKDYRYFHGIRGSVDERAFFPEASGSRSFQDSCQPLMTMEDTYKYSPHHHHQQFQTFSDTSKQQDPEDQQHCFVLGTDFKSARSMKVEKEDDTQKPLHHFFEEWPPKNTDSWLDLSSNSRIHPDS</sequence>
<name>A0ACC1Y3R7_MELAZ</name>
<evidence type="ECO:0000313" key="2">
    <source>
        <dbReference type="Proteomes" id="UP001164539"/>
    </source>
</evidence>